<comment type="caution">
    <text evidence="2">The sequence shown here is derived from an EMBL/GenBank/DDBJ whole genome shotgun (WGS) entry which is preliminary data.</text>
</comment>
<feature type="region of interest" description="Disordered" evidence="1">
    <location>
        <begin position="1"/>
        <end position="71"/>
    </location>
</feature>
<organism evidence="2 3">
    <name type="scientific">Ramlibacter lithotrophicus</name>
    <dbReference type="NCBI Taxonomy" id="2606681"/>
    <lineage>
        <taxon>Bacteria</taxon>
        <taxon>Pseudomonadati</taxon>
        <taxon>Pseudomonadota</taxon>
        <taxon>Betaproteobacteria</taxon>
        <taxon>Burkholderiales</taxon>
        <taxon>Comamonadaceae</taxon>
        <taxon>Ramlibacter</taxon>
    </lineage>
</organism>
<proteinExistence type="predicted"/>
<evidence type="ECO:0000313" key="2">
    <source>
        <dbReference type="EMBL" id="NKE66011.1"/>
    </source>
</evidence>
<sequence length="71" mass="7492">MNPSSKSRSGGREPRDGAKEVDTKNKVSTPDADMQAQDAGTGEGGESGRGRAAEGAMKQQSKMPQERGSRR</sequence>
<feature type="compositionally biased region" description="Basic and acidic residues" evidence="1">
    <location>
        <begin position="10"/>
        <end position="25"/>
    </location>
</feature>
<name>A0A7X6I642_9BURK</name>
<protein>
    <submittedName>
        <fullName evidence="2">Uncharacterized protein</fullName>
    </submittedName>
</protein>
<dbReference type="EMBL" id="VTOX01000002">
    <property type="protein sequence ID" value="NKE66011.1"/>
    <property type="molecule type" value="Genomic_DNA"/>
</dbReference>
<accession>A0A7X6I642</accession>
<keyword evidence="3" id="KW-1185">Reference proteome</keyword>
<reference evidence="2 3" key="1">
    <citation type="journal article" date="2020" name="Nature">
        <title>Bacterial chemolithoautotrophy via manganese oxidation.</title>
        <authorList>
            <person name="Yu H."/>
            <person name="Leadbetter J.R."/>
        </authorList>
    </citation>
    <scope>NUCLEOTIDE SEQUENCE [LARGE SCALE GENOMIC DNA]</scope>
    <source>
        <strain evidence="2 3">RBP-1</strain>
    </source>
</reference>
<evidence type="ECO:0000313" key="3">
    <source>
        <dbReference type="Proteomes" id="UP000521868"/>
    </source>
</evidence>
<evidence type="ECO:0000256" key="1">
    <source>
        <dbReference type="SAM" id="MobiDB-lite"/>
    </source>
</evidence>
<dbReference type="AlphaFoldDB" id="A0A7X6I642"/>
<gene>
    <name evidence="2" type="ORF">RAMLITH_09280</name>
</gene>
<dbReference type="RefSeq" id="WP_168107080.1">
    <property type="nucleotide sequence ID" value="NZ_VTOX01000002.1"/>
</dbReference>
<dbReference type="Proteomes" id="UP000521868">
    <property type="component" value="Unassembled WGS sequence"/>
</dbReference>